<organism evidence="2">
    <name type="scientific">Lygus hesperus</name>
    <name type="common">Western plant bug</name>
    <dbReference type="NCBI Taxonomy" id="30085"/>
    <lineage>
        <taxon>Eukaryota</taxon>
        <taxon>Metazoa</taxon>
        <taxon>Ecdysozoa</taxon>
        <taxon>Arthropoda</taxon>
        <taxon>Hexapoda</taxon>
        <taxon>Insecta</taxon>
        <taxon>Pterygota</taxon>
        <taxon>Neoptera</taxon>
        <taxon>Paraneoptera</taxon>
        <taxon>Hemiptera</taxon>
        <taxon>Heteroptera</taxon>
        <taxon>Panheteroptera</taxon>
        <taxon>Cimicomorpha</taxon>
        <taxon>Miridae</taxon>
        <taxon>Mirini</taxon>
        <taxon>Lygus</taxon>
    </lineage>
</organism>
<accession>A0A0A9Y5E5</accession>
<protein>
    <submittedName>
        <fullName evidence="2">Acrosin-binding protein</fullName>
    </submittedName>
</protein>
<reference evidence="2" key="1">
    <citation type="journal article" date="2014" name="PLoS ONE">
        <title>Transcriptome-Based Identification of ABC Transporters in the Western Tarnished Plant Bug Lygus hesperus.</title>
        <authorList>
            <person name="Hull J.J."/>
            <person name="Chaney K."/>
            <person name="Geib S.M."/>
            <person name="Fabrick J.A."/>
            <person name="Brent C.S."/>
            <person name="Walsh D."/>
            <person name="Lavine L.C."/>
        </authorList>
    </citation>
    <scope>NUCLEOTIDE SEQUENCE</scope>
</reference>
<feature type="region of interest" description="Disordered" evidence="1">
    <location>
        <begin position="63"/>
        <end position="86"/>
    </location>
</feature>
<feature type="region of interest" description="Disordered" evidence="1">
    <location>
        <begin position="1"/>
        <end position="43"/>
    </location>
</feature>
<dbReference type="AlphaFoldDB" id="A0A0A9Y5E5"/>
<evidence type="ECO:0000313" key="2">
    <source>
        <dbReference type="EMBL" id="JAG28282.1"/>
    </source>
</evidence>
<sequence length="111" mass="12320">SSSMADVSRDLPPSPRISFHKSTHSHSSIHQAHSAQSHTIPSIQPQPIHIKLPTFAQISFHKTQPMPSSHLASSWKKEISSQGNKVGDHHHHHHLFCCFVCDLCSVFVATC</sequence>
<proteinExistence type="predicted"/>
<feature type="compositionally biased region" description="Polar residues" evidence="1">
    <location>
        <begin position="63"/>
        <end position="72"/>
    </location>
</feature>
<gene>
    <name evidence="2" type="primary">ACRBP_0</name>
    <name evidence="2" type="ORF">CM83_43523</name>
</gene>
<feature type="non-terminal residue" evidence="2">
    <location>
        <position position="1"/>
    </location>
</feature>
<name>A0A0A9Y5E5_LYGHE</name>
<reference evidence="2" key="2">
    <citation type="submission" date="2014-07" db="EMBL/GenBank/DDBJ databases">
        <authorList>
            <person name="Hull J."/>
        </authorList>
    </citation>
    <scope>NUCLEOTIDE SEQUENCE</scope>
</reference>
<feature type="compositionally biased region" description="Low complexity" evidence="1">
    <location>
        <begin position="25"/>
        <end position="39"/>
    </location>
</feature>
<dbReference type="EMBL" id="GBHO01015322">
    <property type="protein sequence ID" value="JAG28282.1"/>
    <property type="molecule type" value="Transcribed_RNA"/>
</dbReference>
<evidence type="ECO:0000256" key="1">
    <source>
        <dbReference type="SAM" id="MobiDB-lite"/>
    </source>
</evidence>